<proteinExistence type="predicted"/>
<comment type="caution">
    <text evidence="1">The sequence shown here is derived from an EMBL/GenBank/DDBJ whole genome shotgun (WGS) entry which is preliminary data.</text>
</comment>
<protein>
    <submittedName>
        <fullName evidence="1">Uncharacterized protein</fullName>
    </submittedName>
</protein>
<accession>A0ACB9RNX6</accession>
<sequence length="105" mass="11913">MLLIPIALHQQSMEPVLALTEAADIPQPEADSHLLSLVYEMSQQVQTVMENMLKMISEIEQNSTGINEDLEKCRESALERKKGLEEQKDRFQKAAFAVIDMLNPE</sequence>
<reference evidence="2" key="1">
    <citation type="journal article" date="2023" name="Front. Plant Sci.">
        <title>Chromosomal-level genome assembly of Melastoma candidum provides insights into trichome evolution.</title>
        <authorList>
            <person name="Zhong Y."/>
            <person name="Wu W."/>
            <person name="Sun C."/>
            <person name="Zou P."/>
            <person name="Liu Y."/>
            <person name="Dai S."/>
            <person name="Zhou R."/>
        </authorList>
    </citation>
    <scope>NUCLEOTIDE SEQUENCE [LARGE SCALE GENOMIC DNA]</scope>
</reference>
<keyword evidence="2" id="KW-1185">Reference proteome</keyword>
<gene>
    <name evidence="1" type="ORF">MLD38_006153</name>
</gene>
<organism evidence="1 2">
    <name type="scientific">Melastoma candidum</name>
    <dbReference type="NCBI Taxonomy" id="119954"/>
    <lineage>
        <taxon>Eukaryota</taxon>
        <taxon>Viridiplantae</taxon>
        <taxon>Streptophyta</taxon>
        <taxon>Embryophyta</taxon>
        <taxon>Tracheophyta</taxon>
        <taxon>Spermatophyta</taxon>
        <taxon>Magnoliopsida</taxon>
        <taxon>eudicotyledons</taxon>
        <taxon>Gunneridae</taxon>
        <taxon>Pentapetalae</taxon>
        <taxon>rosids</taxon>
        <taxon>malvids</taxon>
        <taxon>Myrtales</taxon>
        <taxon>Melastomataceae</taxon>
        <taxon>Melastomatoideae</taxon>
        <taxon>Melastomateae</taxon>
        <taxon>Melastoma</taxon>
    </lineage>
</organism>
<name>A0ACB9RNX6_9MYRT</name>
<dbReference type="Proteomes" id="UP001057402">
    <property type="component" value="Chromosome 3"/>
</dbReference>
<evidence type="ECO:0000313" key="1">
    <source>
        <dbReference type="EMBL" id="KAI4379916.1"/>
    </source>
</evidence>
<evidence type="ECO:0000313" key="2">
    <source>
        <dbReference type="Proteomes" id="UP001057402"/>
    </source>
</evidence>
<dbReference type="EMBL" id="CM042882">
    <property type="protein sequence ID" value="KAI4379916.1"/>
    <property type="molecule type" value="Genomic_DNA"/>
</dbReference>